<evidence type="ECO:0000313" key="2">
    <source>
        <dbReference type="EMBL" id="MDW8547813.1"/>
    </source>
</evidence>
<feature type="transmembrane region" description="Helical" evidence="1">
    <location>
        <begin position="194"/>
        <end position="212"/>
    </location>
</feature>
<organism evidence="2 3">
    <name type="scientific">Epilithonimonas ginsengisoli</name>
    <dbReference type="NCBI Taxonomy" id="1245592"/>
    <lineage>
        <taxon>Bacteria</taxon>
        <taxon>Pseudomonadati</taxon>
        <taxon>Bacteroidota</taxon>
        <taxon>Flavobacteriia</taxon>
        <taxon>Flavobacteriales</taxon>
        <taxon>Weeksellaceae</taxon>
        <taxon>Chryseobacterium group</taxon>
        <taxon>Epilithonimonas</taxon>
    </lineage>
</organism>
<proteinExistence type="predicted"/>
<protein>
    <submittedName>
        <fullName evidence="2">Uncharacterized protein</fullName>
    </submittedName>
</protein>
<evidence type="ECO:0000313" key="3">
    <source>
        <dbReference type="Proteomes" id="UP001204439"/>
    </source>
</evidence>
<keyword evidence="1" id="KW-0812">Transmembrane</keyword>
<gene>
    <name evidence="2" type="ORF">NG800_002745</name>
</gene>
<keyword evidence="1" id="KW-1133">Transmembrane helix</keyword>
<name>A0ABU4JDR6_9FLAO</name>
<comment type="caution">
    <text evidence="2">The sequence shown here is derived from an EMBL/GenBank/DDBJ whole genome shotgun (WGS) entry which is preliminary data.</text>
</comment>
<dbReference type="EMBL" id="JAMXLT020000003">
    <property type="protein sequence ID" value="MDW8547813.1"/>
    <property type="molecule type" value="Genomic_DNA"/>
</dbReference>
<accession>A0ABU4JDR6</accession>
<keyword evidence="1" id="KW-0472">Membrane</keyword>
<reference evidence="2 3" key="1">
    <citation type="submission" date="2023-11" db="EMBL/GenBank/DDBJ databases">
        <title>First isolation, identification, and characterization of non-pathogenic Epilithonimonas ginsengisoli isolated from diseased farmed rainbow trout (Oncorhynchus mykiss) in Chile.</title>
        <authorList>
            <person name="Miranda C.D."/>
            <person name="Irgang R."/>
            <person name="Concha C."/>
            <person name="Rojas R."/>
            <person name="Avendano R."/>
        </authorList>
    </citation>
    <scope>NUCLEOTIDE SEQUENCE [LARGE SCALE GENOMIC DNA]</scope>
    <source>
        <strain evidence="2 3">FP99</strain>
    </source>
</reference>
<dbReference type="RefSeq" id="WP_063968437.1">
    <property type="nucleotide sequence ID" value="NZ_JAMXLT020000003.1"/>
</dbReference>
<feature type="transmembrane region" description="Helical" evidence="1">
    <location>
        <begin position="7"/>
        <end position="27"/>
    </location>
</feature>
<evidence type="ECO:0000256" key="1">
    <source>
        <dbReference type="SAM" id="Phobius"/>
    </source>
</evidence>
<keyword evidence="3" id="KW-1185">Reference proteome</keyword>
<dbReference type="Proteomes" id="UP001204439">
    <property type="component" value="Unassembled WGS sequence"/>
</dbReference>
<sequence>MKPLKKIYYVPGLISAIIIPVLFWFYGNREMQKPIPNVMDIGLPSKVHLKNSAEEKDRIYQNSFEPLRNWNYKEIIVKPNTARQNSDLYVSEIKKLKQRNEKETEIEFIINDDNSYDDLISLLNDMAISKHEMYGLDLDKSGHFFALVDYKDPNSKETECLCNDDVVYINYPEDYYLKGFEKFSYQISQLPRQAFYVIFGFLILLNISMLSIKKSLQNH</sequence>